<evidence type="ECO:0000313" key="2">
    <source>
        <dbReference type="Proteomes" id="UP001396334"/>
    </source>
</evidence>
<comment type="caution">
    <text evidence="1">The sequence shown here is derived from an EMBL/GenBank/DDBJ whole genome shotgun (WGS) entry which is preliminary data.</text>
</comment>
<dbReference type="PANTHER" id="PTHR47430:SF4">
    <property type="entry name" value="GB|AAC33480.1"/>
    <property type="match status" value="1"/>
</dbReference>
<dbReference type="Proteomes" id="UP001396334">
    <property type="component" value="Unassembled WGS sequence"/>
</dbReference>
<sequence>MNPKTFVEKGAKDLNGVVSKLDDENMSKKKSRFADTVLNAQQRELLAHCDMIMNCEVHPEMRIYWKEIRTVIPWRPITSMYHRAHILFEKDAKHRWTTKELNGKMRSYNFYKMDVSLLSSYCSAKRIEVCGPRKKMANVALCRSFSKISSRDSVCSAVGVLPLSVQYDFSIVEKSLKGASKNWESIDKGMSIDEVSPYYEIGETDFGDHGK</sequence>
<organism evidence="1 2">
    <name type="scientific">Hibiscus sabdariffa</name>
    <name type="common">roselle</name>
    <dbReference type="NCBI Taxonomy" id="183260"/>
    <lineage>
        <taxon>Eukaryota</taxon>
        <taxon>Viridiplantae</taxon>
        <taxon>Streptophyta</taxon>
        <taxon>Embryophyta</taxon>
        <taxon>Tracheophyta</taxon>
        <taxon>Spermatophyta</taxon>
        <taxon>Magnoliopsida</taxon>
        <taxon>eudicotyledons</taxon>
        <taxon>Gunneridae</taxon>
        <taxon>Pentapetalae</taxon>
        <taxon>rosids</taxon>
        <taxon>malvids</taxon>
        <taxon>Malvales</taxon>
        <taxon>Malvaceae</taxon>
        <taxon>Malvoideae</taxon>
        <taxon>Hibiscus</taxon>
    </lineage>
</organism>
<dbReference type="EMBL" id="JBBPBN010000012">
    <property type="protein sequence ID" value="KAK9028391.1"/>
    <property type="molecule type" value="Genomic_DNA"/>
</dbReference>
<reference evidence="1 2" key="1">
    <citation type="journal article" date="2024" name="G3 (Bethesda)">
        <title>Genome assembly of Hibiscus sabdariffa L. provides insights into metabolisms of medicinal natural products.</title>
        <authorList>
            <person name="Kim T."/>
        </authorList>
    </citation>
    <scope>NUCLEOTIDE SEQUENCE [LARGE SCALE GENOMIC DNA]</scope>
    <source>
        <strain evidence="1">TK-2024</strain>
        <tissue evidence="1">Old leaves</tissue>
    </source>
</reference>
<dbReference type="PANTHER" id="PTHR47430">
    <property type="entry name" value="GB|AAC33480.1"/>
    <property type="match status" value="1"/>
</dbReference>
<keyword evidence="2" id="KW-1185">Reference proteome</keyword>
<proteinExistence type="predicted"/>
<name>A0ABR2SSX6_9ROSI</name>
<evidence type="ECO:0000313" key="1">
    <source>
        <dbReference type="EMBL" id="KAK9028391.1"/>
    </source>
</evidence>
<protein>
    <submittedName>
        <fullName evidence="1">Uncharacterized protein</fullName>
    </submittedName>
</protein>
<accession>A0ABR2SSX6</accession>
<gene>
    <name evidence="1" type="ORF">V6N11_068196</name>
</gene>